<dbReference type="Gene3D" id="1.20.1290.10">
    <property type="entry name" value="AhpD-like"/>
    <property type="match status" value="1"/>
</dbReference>
<reference evidence="1 2" key="1">
    <citation type="submission" date="2020-01" db="EMBL/GenBank/DDBJ databases">
        <title>Aspergillus terreus IFO 6365 whole genome shotgun sequence.</title>
        <authorList>
            <person name="Kanamasa S."/>
            <person name="Takahashi H."/>
        </authorList>
    </citation>
    <scope>NUCLEOTIDE SEQUENCE [LARGE SCALE GENOMIC DNA]</scope>
    <source>
        <strain evidence="1 2">IFO 6365</strain>
    </source>
</reference>
<evidence type="ECO:0000313" key="2">
    <source>
        <dbReference type="Proteomes" id="UP000452235"/>
    </source>
</evidence>
<keyword evidence="2" id="KW-1185">Reference proteome</keyword>
<dbReference type="PANTHER" id="PTHR28180">
    <property type="entry name" value="CONSERVED MITOCHONDRIAL PROTEIN-RELATED"/>
    <property type="match status" value="1"/>
</dbReference>
<comment type="caution">
    <text evidence="1">The sequence shown here is derived from an EMBL/GenBank/DDBJ whole genome shotgun (WGS) entry which is preliminary data.</text>
</comment>
<dbReference type="AlphaFoldDB" id="A0A5M3YR61"/>
<dbReference type="Proteomes" id="UP000452235">
    <property type="component" value="Unassembled WGS sequence"/>
</dbReference>
<protein>
    <submittedName>
        <fullName evidence="1">Uncharacterized protein</fullName>
    </submittedName>
</protein>
<dbReference type="InterPro" id="IPR052999">
    <property type="entry name" value="PTS1_Protein"/>
</dbReference>
<evidence type="ECO:0000313" key="1">
    <source>
        <dbReference type="EMBL" id="GFF15510.1"/>
    </source>
</evidence>
<gene>
    <name evidence="1" type="ORF">ATEIFO6365_0004062900</name>
</gene>
<accession>A0A5M3YR61</accession>
<organism evidence="1 2">
    <name type="scientific">Aspergillus terreus</name>
    <dbReference type="NCBI Taxonomy" id="33178"/>
    <lineage>
        <taxon>Eukaryota</taxon>
        <taxon>Fungi</taxon>
        <taxon>Dikarya</taxon>
        <taxon>Ascomycota</taxon>
        <taxon>Pezizomycotina</taxon>
        <taxon>Eurotiomycetes</taxon>
        <taxon>Eurotiomycetidae</taxon>
        <taxon>Eurotiales</taxon>
        <taxon>Aspergillaceae</taxon>
        <taxon>Aspergillus</taxon>
        <taxon>Aspergillus subgen. Circumdati</taxon>
    </lineage>
</organism>
<dbReference type="OrthoDB" id="3707757at2759"/>
<dbReference type="InterPro" id="IPR029032">
    <property type="entry name" value="AhpD-like"/>
</dbReference>
<sequence>MQRHMIRKPSAALYGSSKAAILCAQHRGDSVPKLFHDLAADRGSEDTRKLFHTFKQAITITWAFIGLPHCIPACLGLVNEMRDRGITIGAGLDRPSLEEADWLKEGEQTKQAIYRAVGNSEVGEMMGQYFPEISYVATTAVFGFLIGGSAHVQSLPFSEITLAGAIAAMGATRQARSHFKGAMGLGVSVSAVQAVLDVVRKIAAWNLVELPGEIDVLALAAEVRTNLHALGKAPE</sequence>
<dbReference type="SUPFAM" id="SSF69118">
    <property type="entry name" value="AhpD-like"/>
    <property type="match status" value="1"/>
</dbReference>
<dbReference type="EMBL" id="BLJY01000004">
    <property type="protein sequence ID" value="GFF15510.1"/>
    <property type="molecule type" value="Genomic_DNA"/>
</dbReference>
<name>A0A5M3YR61_ASPTE</name>
<proteinExistence type="predicted"/>